<feature type="transmembrane region" description="Helical" evidence="8">
    <location>
        <begin position="141"/>
        <end position="174"/>
    </location>
</feature>
<keyword evidence="4 8" id="KW-0812">Transmembrane</keyword>
<feature type="transmembrane region" description="Helical" evidence="8">
    <location>
        <begin position="180"/>
        <end position="199"/>
    </location>
</feature>
<keyword evidence="5 8" id="KW-1133">Transmembrane helix</keyword>
<feature type="transmembrane region" description="Helical" evidence="8">
    <location>
        <begin position="252"/>
        <end position="274"/>
    </location>
</feature>
<organism evidence="9 10">
    <name type="scientific">Peribacillus frigoritolerans</name>
    <dbReference type="NCBI Taxonomy" id="450367"/>
    <lineage>
        <taxon>Bacteria</taxon>
        <taxon>Bacillati</taxon>
        <taxon>Bacillota</taxon>
        <taxon>Bacilli</taxon>
        <taxon>Bacillales</taxon>
        <taxon>Bacillaceae</taxon>
        <taxon>Peribacillus</taxon>
    </lineage>
</organism>
<feature type="transmembrane region" description="Helical" evidence="8">
    <location>
        <begin position="69"/>
        <end position="87"/>
    </location>
</feature>
<evidence type="ECO:0000256" key="1">
    <source>
        <dbReference type="ARBA" id="ARBA00004651"/>
    </source>
</evidence>
<dbReference type="PANTHER" id="PTHR32024">
    <property type="entry name" value="TRK SYSTEM POTASSIUM UPTAKE PROTEIN TRKG-RELATED"/>
    <property type="match status" value="1"/>
</dbReference>
<feature type="transmembrane region" description="Helical" evidence="8">
    <location>
        <begin position="335"/>
        <end position="353"/>
    </location>
</feature>
<dbReference type="GO" id="GO:0030001">
    <property type="term" value="P:metal ion transport"/>
    <property type="evidence" value="ECO:0007669"/>
    <property type="project" value="UniProtKB-ARBA"/>
</dbReference>
<keyword evidence="7 8" id="KW-0472">Membrane</keyword>
<feature type="transmembrane region" description="Helical" evidence="8">
    <location>
        <begin position="430"/>
        <end position="450"/>
    </location>
</feature>
<evidence type="ECO:0000313" key="9">
    <source>
        <dbReference type="EMBL" id="MDM5283315.1"/>
    </source>
</evidence>
<dbReference type="RefSeq" id="WP_289351495.1">
    <property type="nucleotide sequence ID" value="NZ_JAUCFI010000003.1"/>
</dbReference>
<protein>
    <submittedName>
        <fullName evidence="9">TrkH family potassium uptake protein</fullName>
    </submittedName>
</protein>
<dbReference type="InterPro" id="IPR003445">
    <property type="entry name" value="Cat_transpt"/>
</dbReference>
<feature type="transmembrane region" description="Helical" evidence="8">
    <location>
        <begin position="400"/>
        <end position="418"/>
    </location>
</feature>
<dbReference type="GO" id="GO:0008324">
    <property type="term" value="F:monoatomic cation transmembrane transporter activity"/>
    <property type="evidence" value="ECO:0007669"/>
    <property type="project" value="InterPro"/>
</dbReference>
<feature type="transmembrane region" description="Helical" evidence="8">
    <location>
        <begin position="93"/>
        <end position="120"/>
    </location>
</feature>
<keyword evidence="2" id="KW-0813">Transport</keyword>
<evidence type="ECO:0000256" key="4">
    <source>
        <dbReference type="ARBA" id="ARBA00022692"/>
    </source>
</evidence>
<feature type="transmembrane region" description="Helical" evidence="8">
    <location>
        <begin position="211"/>
        <end position="232"/>
    </location>
</feature>
<evidence type="ECO:0000256" key="3">
    <source>
        <dbReference type="ARBA" id="ARBA00022475"/>
    </source>
</evidence>
<gene>
    <name evidence="9" type="ORF">QUF85_08370</name>
</gene>
<evidence type="ECO:0000256" key="6">
    <source>
        <dbReference type="ARBA" id="ARBA00023065"/>
    </source>
</evidence>
<evidence type="ECO:0000256" key="5">
    <source>
        <dbReference type="ARBA" id="ARBA00022989"/>
    </source>
</evidence>
<dbReference type="PANTHER" id="PTHR32024:SF4">
    <property type="entry name" value="KTR SYSTEM POTASSIUM UPTAKE PROTEIN D"/>
    <property type="match status" value="1"/>
</dbReference>
<name>A0AAJ1VBD9_9BACI</name>
<evidence type="ECO:0000256" key="8">
    <source>
        <dbReference type="SAM" id="Phobius"/>
    </source>
</evidence>
<dbReference type="Pfam" id="PF02386">
    <property type="entry name" value="TrkH"/>
    <property type="match status" value="1"/>
</dbReference>
<feature type="transmembrane region" description="Helical" evidence="8">
    <location>
        <begin position="37"/>
        <end position="57"/>
    </location>
</feature>
<comment type="caution">
    <text evidence="9">The sequence shown here is derived from an EMBL/GenBank/DDBJ whole genome shotgun (WGS) entry which is preliminary data.</text>
</comment>
<keyword evidence="6" id="KW-0406">Ion transport</keyword>
<evidence type="ECO:0000313" key="10">
    <source>
        <dbReference type="Proteomes" id="UP001238973"/>
    </source>
</evidence>
<evidence type="ECO:0000256" key="7">
    <source>
        <dbReference type="ARBA" id="ARBA00023136"/>
    </source>
</evidence>
<keyword evidence="3" id="KW-1003">Cell membrane</keyword>
<reference evidence="9" key="1">
    <citation type="submission" date="2023-06" db="EMBL/GenBank/DDBJ databases">
        <title>Comparative genomics of Bacillaceae isolates and their secondary metabolite potential.</title>
        <authorList>
            <person name="Song L."/>
            <person name="Nielsen L.J."/>
            <person name="Mohite O."/>
            <person name="Xu X."/>
            <person name="Weber T."/>
            <person name="Kovacs A.T."/>
        </authorList>
    </citation>
    <scope>NUCLEOTIDE SEQUENCE</scope>
    <source>
        <strain evidence="9">G1S1</strain>
    </source>
</reference>
<comment type="subcellular location">
    <subcellularLocation>
        <location evidence="1">Cell membrane</location>
        <topology evidence="1">Multi-pass membrane protein</topology>
    </subcellularLocation>
</comment>
<proteinExistence type="predicted"/>
<dbReference type="EMBL" id="JAUCFI010000003">
    <property type="protein sequence ID" value="MDM5283315.1"/>
    <property type="molecule type" value="Genomic_DNA"/>
</dbReference>
<dbReference type="GO" id="GO:0005886">
    <property type="term" value="C:plasma membrane"/>
    <property type="evidence" value="ECO:0007669"/>
    <property type="project" value="UniProtKB-SubCell"/>
</dbReference>
<sequence length="469" mass="52140">MFNGYVICITIKEQERKLFMFAIKKILSKLTPAQLIVGYYVLAVSISTVLLSLPVALKPGVEFGFMDALFTAVSAVSVTGLTVVSLPEVYNEVGYFILMFVLQFGGIGIMTLGTFFWLIVGKKIGLKERQLIMTDQNQSNLSGLVKLLIQIIQIFVVIEMIGALVLGIYFLNYFPDGKEAFLNGLFLAVSATTNAGFDITGISMIPFKDDYFVQFITIILLTLGAIGFPVLIELKEFLSNKARTYKFHFSLFTKLTSVTFFSLIVGGTILIYLLEINGFFKDKNWHESFFYSLFMSSNTRSGGLATMNVSDFSEPTLLLLSILMFIGASPSSVGGGIRTTTLAIMILFLWNFMRGRRSIKVFKREIHPDDIRKATAVMIMGSLLCIMAVFILSITENFTLMQIIFEVCSAFGSVGLSMGITPDLSNTGKIVIMIIMFIGRVGITSLLYIIGHKEVTENFHYPKERVIIG</sequence>
<dbReference type="AlphaFoldDB" id="A0AAJ1VBD9"/>
<feature type="transmembrane region" description="Helical" evidence="8">
    <location>
        <begin position="374"/>
        <end position="394"/>
    </location>
</feature>
<evidence type="ECO:0000256" key="2">
    <source>
        <dbReference type="ARBA" id="ARBA00022448"/>
    </source>
</evidence>
<accession>A0AAJ1VBD9</accession>
<dbReference type="Proteomes" id="UP001238973">
    <property type="component" value="Unassembled WGS sequence"/>
</dbReference>